<keyword evidence="3" id="KW-0285">Flavoprotein</keyword>
<reference evidence="6 7" key="1">
    <citation type="journal article" date="2018" name="Front. Microbiol.">
        <title>Genomic and genetic insights into a cosmopolitan fungus, Paecilomyces variotii (Eurotiales).</title>
        <authorList>
            <person name="Urquhart A.S."/>
            <person name="Mondo S.J."/>
            <person name="Makela M.R."/>
            <person name="Hane J.K."/>
            <person name="Wiebenga A."/>
            <person name="He G."/>
            <person name="Mihaltcheva S."/>
            <person name="Pangilinan J."/>
            <person name="Lipzen A."/>
            <person name="Barry K."/>
            <person name="de Vries R.P."/>
            <person name="Grigoriev I.V."/>
            <person name="Idnurm A."/>
        </authorList>
    </citation>
    <scope>NUCLEOTIDE SEQUENCE [LARGE SCALE GENOMIC DNA]</scope>
    <source>
        <strain evidence="6 7">CBS 101075</strain>
    </source>
</reference>
<dbReference type="GO" id="GO:0050660">
    <property type="term" value="F:flavin adenine dinucleotide binding"/>
    <property type="evidence" value="ECO:0007669"/>
    <property type="project" value="InterPro"/>
</dbReference>
<dbReference type="Gene3D" id="3.50.50.60">
    <property type="entry name" value="FAD/NAD(P)-binding domain"/>
    <property type="match status" value="2"/>
</dbReference>
<evidence type="ECO:0000256" key="2">
    <source>
        <dbReference type="ARBA" id="ARBA00010139"/>
    </source>
</evidence>
<dbReference type="STRING" id="264951.A0A443HP07"/>
<proteinExistence type="inferred from homology"/>
<sequence length="580" mass="65353">MRNLPFSLTGVNCYGRYVAPRPLTTLPQGRPKNWVPIDANQFAFTPRKLRLICIGAGFSGLTLAHRIKYSKKKLGDYVDFVIYDKNSTVGGTWAENRFPGLCCDAPSHVYTFDFEPNPNWSTFYASGDEILDYIETTTKKYKLDELVQLNSKITESIWDEPSGRWKIKVQQGDKIIEDVADILISGAGILNKWSWPQIPGLNDFKGKLMHSTQWDPSYDYAGKRIAVIGNGSSGIQIVPALQKTAKKVVNYIRHPTWISINFGGQFTPQGANFEYSDEQKRTFESSPEEFLAYRKQLEHSLNFVYGAMLKGSPINAMFKDMCTNLMKARLGNDDDLAAKFIPNYTIGCRRLTPGDGYLEALQADNASANFTPIARFTSGGIETTDGKEEEFDLIVCATGFDVDFIPPFKLVGRDGFEVNAAWKKSNQNAYFSTCVPHTPNFFMFHGPNCPIGHGSVTRAVGWLADYIVEWTEKIATEGIKSVCVKPDVVNDFNIYIQEQLQRTVWADECDSWYTKGARDPHRVVAMYAGSVLHFKACVEKIRGEDFDFQYISPNRFAFLGNGELAREKEEGADLAYYMTE</sequence>
<name>A0A443HP07_BYSSP</name>
<evidence type="ECO:0000256" key="4">
    <source>
        <dbReference type="ARBA" id="ARBA00022827"/>
    </source>
</evidence>
<protein>
    <submittedName>
        <fullName evidence="6">Putative flavin-binding monooxygenase</fullName>
    </submittedName>
</protein>
<evidence type="ECO:0000256" key="1">
    <source>
        <dbReference type="ARBA" id="ARBA00001974"/>
    </source>
</evidence>
<evidence type="ECO:0000313" key="7">
    <source>
        <dbReference type="Proteomes" id="UP000283841"/>
    </source>
</evidence>
<comment type="similarity">
    <text evidence="2">Belongs to the FAD-binding monooxygenase family.</text>
</comment>
<dbReference type="SUPFAM" id="SSF51905">
    <property type="entry name" value="FAD/NAD(P)-binding domain"/>
    <property type="match status" value="1"/>
</dbReference>
<organism evidence="6 7">
    <name type="scientific">Byssochlamys spectabilis</name>
    <name type="common">Paecilomyces variotii</name>
    <dbReference type="NCBI Taxonomy" id="264951"/>
    <lineage>
        <taxon>Eukaryota</taxon>
        <taxon>Fungi</taxon>
        <taxon>Dikarya</taxon>
        <taxon>Ascomycota</taxon>
        <taxon>Pezizomycotina</taxon>
        <taxon>Eurotiomycetes</taxon>
        <taxon>Eurotiomycetidae</taxon>
        <taxon>Eurotiales</taxon>
        <taxon>Thermoascaceae</taxon>
        <taxon>Paecilomyces</taxon>
    </lineage>
</organism>
<evidence type="ECO:0000256" key="5">
    <source>
        <dbReference type="ARBA" id="ARBA00023002"/>
    </source>
</evidence>
<dbReference type="AlphaFoldDB" id="A0A443HP07"/>
<evidence type="ECO:0000256" key="3">
    <source>
        <dbReference type="ARBA" id="ARBA00022630"/>
    </source>
</evidence>
<dbReference type="GO" id="GO:0004499">
    <property type="term" value="F:N,N-dimethylaniline monooxygenase activity"/>
    <property type="evidence" value="ECO:0007669"/>
    <property type="project" value="InterPro"/>
</dbReference>
<dbReference type="VEuPathDB" id="FungiDB:C8Q69DRAFT_473954"/>
<gene>
    <name evidence="6" type="ORF">C8Q69DRAFT_473954</name>
</gene>
<dbReference type="Proteomes" id="UP000283841">
    <property type="component" value="Unassembled WGS sequence"/>
</dbReference>
<dbReference type="RefSeq" id="XP_028483200.1">
    <property type="nucleotide sequence ID" value="XM_028631091.1"/>
</dbReference>
<dbReference type="InterPro" id="IPR020946">
    <property type="entry name" value="Flavin_mOase-like"/>
</dbReference>
<dbReference type="Pfam" id="PF00743">
    <property type="entry name" value="FMO-like"/>
    <property type="match status" value="1"/>
</dbReference>
<keyword evidence="5" id="KW-0560">Oxidoreductase</keyword>
<dbReference type="InterPro" id="IPR036188">
    <property type="entry name" value="FAD/NAD-bd_sf"/>
</dbReference>
<keyword evidence="6" id="KW-0503">Monooxygenase</keyword>
<comment type="caution">
    <text evidence="6">The sequence shown here is derived from an EMBL/GenBank/DDBJ whole genome shotgun (WGS) entry which is preliminary data.</text>
</comment>
<keyword evidence="4" id="KW-0274">FAD</keyword>
<keyword evidence="7" id="KW-1185">Reference proteome</keyword>
<dbReference type="PANTHER" id="PTHR42877">
    <property type="entry name" value="L-ORNITHINE N(5)-MONOOXYGENASE-RELATED"/>
    <property type="match status" value="1"/>
</dbReference>
<dbReference type="InterPro" id="IPR051209">
    <property type="entry name" value="FAD-bind_Monooxygenase_sf"/>
</dbReference>
<accession>A0A443HP07</accession>
<evidence type="ECO:0000313" key="6">
    <source>
        <dbReference type="EMBL" id="RWQ93555.1"/>
    </source>
</evidence>
<dbReference type="EMBL" id="RCNU01000009">
    <property type="protein sequence ID" value="RWQ93555.1"/>
    <property type="molecule type" value="Genomic_DNA"/>
</dbReference>
<dbReference type="GeneID" id="39600368"/>
<dbReference type="PANTHER" id="PTHR42877:SF11">
    <property type="entry name" value="MONOOXYGENASE, PUTATIVE (AFU_ORTHOLOGUE AFUA_6G13790)-RELATED"/>
    <property type="match status" value="1"/>
</dbReference>
<comment type="cofactor">
    <cofactor evidence="1">
        <name>FAD</name>
        <dbReference type="ChEBI" id="CHEBI:57692"/>
    </cofactor>
</comment>
<dbReference type="GO" id="GO:0050661">
    <property type="term" value="F:NADP binding"/>
    <property type="evidence" value="ECO:0007669"/>
    <property type="project" value="InterPro"/>
</dbReference>